<protein>
    <submittedName>
        <fullName evidence="1">Uncharacterized protein</fullName>
    </submittedName>
</protein>
<evidence type="ECO:0000313" key="1">
    <source>
        <dbReference type="EMBL" id="RPJ90275.1"/>
    </source>
</evidence>
<gene>
    <name evidence="1" type="ORF">DY367_18240</name>
</gene>
<organism evidence="1 2">
    <name type="scientific">Alcaligenes xylosoxydans xylosoxydans</name>
    <name type="common">Achromobacter xylosoxidans</name>
    <dbReference type="NCBI Taxonomy" id="85698"/>
    <lineage>
        <taxon>Bacteria</taxon>
        <taxon>Pseudomonadati</taxon>
        <taxon>Pseudomonadota</taxon>
        <taxon>Betaproteobacteria</taxon>
        <taxon>Burkholderiales</taxon>
        <taxon>Alcaligenaceae</taxon>
        <taxon>Achromobacter</taxon>
    </lineage>
</organism>
<dbReference type="AlphaFoldDB" id="A0A424WAM2"/>
<sequence>MTPYVEVPLERLKDTLDTLLVAARDGSRIVIMHEGEPYAQIKAVNPMMSEKAHQALESLATFPGIEHPTYESWWAAVKPVHE</sequence>
<comment type="caution">
    <text evidence="1">The sequence shown here is derived from an EMBL/GenBank/DDBJ whole genome shotgun (WGS) entry which is preliminary data.</text>
</comment>
<evidence type="ECO:0000313" key="2">
    <source>
        <dbReference type="Proteomes" id="UP000285324"/>
    </source>
</evidence>
<dbReference type="RefSeq" id="WP_059380002.1">
    <property type="nucleotide sequence ID" value="NZ_CP061008.1"/>
</dbReference>
<reference evidence="1 2" key="1">
    <citation type="submission" date="2018-08" db="EMBL/GenBank/DDBJ databases">
        <title>Achromobacter xylosoxidans Genome sequencing and assembly.</title>
        <authorList>
            <person name="Wang R."/>
            <person name="Rensing C."/>
            <person name="Li Y."/>
        </authorList>
    </citation>
    <scope>NUCLEOTIDE SEQUENCE [LARGE SCALE GENOMIC DNA]</scope>
    <source>
        <strain evidence="1 2">GD003A</strain>
    </source>
</reference>
<dbReference type="EMBL" id="QVXO01000028">
    <property type="protein sequence ID" value="RPJ90275.1"/>
    <property type="molecule type" value="Genomic_DNA"/>
</dbReference>
<dbReference type="Proteomes" id="UP000285324">
    <property type="component" value="Unassembled WGS sequence"/>
</dbReference>
<proteinExistence type="predicted"/>
<name>A0A424WAM2_ALCXX</name>
<accession>A0A424WAM2</accession>